<accession>A0AAJ0FKK0</accession>
<proteinExistence type="predicted"/>
<evidence type="ECO:0000313" key="3">
    <source>
        <dbReference type="Proteomes" id="UP001244011"/>
    </source>
</evidence>
<organism evidence="2 3">
    <name type="scientific">Phialemonium atrogriseum</name>
    <dbReference type="NCBI Taxonomy" id="1093897"/>
    <lineage>
        <taxon>Eukaryota</taxon>
        <taxon>Fungi</taxon>
        <taxon>Dikarya</taxon>
        <taxon>Ascomycota</taxon>
        <taxon>Pezizomycotina</taxon>
        <taxon>Sordariomycetes</taxon>
        <taxon>Sordariomycetidae</taxon>
        <taxon>Cephalothecales</taxon>
        <taxon>Cephalothecaceae</taxon>
        <taxon>Phialemonium</taxon>
    </lineage>
</organism>
<dbReference type="InterPro" id="IPR011058">
    <property type="entry name" value="Cyanovirin-N"/>
</dbReference>
<dbReference type="SUPFAM" id="SSF51322">
    <property type="entry name" value="Cyanovirin-N"/>
    <property type="match status" value="1"/>
</dbReference>
<protein>
    <recommendedName>
        <fullName evidence="1">Cyanovirin-N domain-containing protein</fullName>
    </recommendedName>
</protein>
<keyword evidence="3" id="KW-1185">Reference proteome</keyword>
<dbReference type="AlphaFoldDB" id="A0AAJ0FKK0"/>
<dbReference type="EMBL" id="MU839022">
    <property type="protein sequence ID" value="KAK1764160.1"/>
    <property type="molecule type" value="Genomic_DNA"/>
</dbReference>
<sequence>MYLFLPSKSKSSTRRNIVHCWLSPSRLILLLVYAMVVANTVLSLAMALLHVGWAIGAGFLDQGCSSLFFVQRGVLIATCDDKICGNKVDSHLDLNNCILNQNGNMYFNKSGNFYDTCKDCYIAGSSHLTCTCFNNVQDEYIGLVDLNNGVITNYYGYVNCFNTFSTLPAHNWPCKGKDWTPWQRNAGLGLGNDTATNAANGTVALPKQPVTSFNESAADTPNNSTHNY</sequence>
<evidence type="ECO:0000259" key="1">
    <source>
        <dbReference type="Pfam" id="PF08881"/>
    </source>
</evidence>
<comment type="caution">
    <text evidence="2">The sequence shown here is derived from an EMBL/GenBank/DDBJ whole genome shotgun (WGS) entry which is preliminary data.</text>
</comment>
<gene>
    <name evidence="2" type="ORF">QBC33DRAFT_548241</name>
</gene>
<reference evidence="2" key="1">
    <citation type="submission" date="2023-06" db="EMBL/GenBank/DDBJ databases">
        <title>Genome-scale phylogeny and comparative genomics of the fungal order Sordariales.</title>
        <authorList>
            <consortium name="Lawrence Berkeley National Laboratory"/>
            <person name="Hensen N."/>
            <person name="Bonometti L."/>
            <person name="Westerberg I."/>
            <person name="Brannstrom I.O."/>
            <person name="Guillou S."/>
            <person name="Cros-Aarteil S."/>
            <person name="Calhoun S."/>
            <person name="Haridas S."/>
            <person name="Kuo A."/>
            <person name="Mondo S."/>
            <person name="Pangilinan J."/>
            <person name="Riley R."/>
            <person name="Labutti K."/>
            <person name="Andreopoulos B."/>
            <person name="Lipzen A."/>
            <person name="Chen C."/>
            <person name="Yanf M."/>
            <person name="Daum C."/>
            <person name="Ng V."/>
            <person name="Clum A."/>
            <person name="Steindorff A."/>
            <person name="Ohm R."/>
            <person name="Martin F."/>
            <person name="Silar P."/>
            <person name="Natvig D."/>
            <person name="Lalanne C."/>
            <person name="Gautier V."/>
            <person name="Ament-Velasquez S.L."/>
            <person name="Kruys A."/>
            <person name="Hutchinson M.I."/>
            <person name="Powell A.J."/>
            <person name="Barry K."/>
            <person name="Miller A.N."/>
            <person name="Grigoriev I.V."/>
            <person name="Debuchy R."/>
            <person name="Gladieux P."/>
            <person name="Thoren M.H."/>
            <person name="Johannesson H."/>
        </authorList>
    </citation>
    <scope>NUCLEOTIDE SEQUENCE</scope>
    <source>
        <strain evidence="2">8032-3</strain>
    </source>
</reference>
<dbReference type="InterPro" id="IPR036673">
    <property type="entry name" value="Cyanovirin-N_sf"/>
</dbReference>
<dbReference type="GeneID" id="85312005"/>
<dbReference type="Gene3D" id="2.30.60.10">
    <property type="entry name" value="Cyanovirin-N"/>
    <property type="match status" value="1"/>
</dbReference>
<evidence type="ECO:0000313" key="2">
    <source>
        <dbReference type="EMBL" id="KAK1764160.1"/>
    </source>
</evidence>
<dbReference type="Pfam" id="PF08881">
    <property type="entry name" value="CVNH"/>
    <property type="match status" value="1"/>
</dbReference>
<name>A0AAJ0FKK0_9PEZI</name>
<feature type="domain" description="Cyanovirin-N" evidence="1">
    <location>
        <begin position="71"/>
        <end position="154"/>
    </location>
</feature>
<dbReference type="Proteomes" id="UP001244011">
    <property type="component" value="Unassembled WGS sequence"/>
</dbReference>
<dbReference type="RefSeq" id="XP_060280373.1">
    <property type="nucleotide sequence ID" value="XM_060428818.1"/>
</dbReference>